<dbReference type="InterPro" id="IPR033290">
    <property type="entry name" value="CCDC39"/>
</dbReference>
<evidence type="ECO:0000256" key="4">
    <source>
        <dbReference type="ARBA" id="ARBA00045182"/>
    </source>
</evidence>
<feature type="compositionally biased region" description="Low complexity" evidence="6">
    <location>
        <begin position="205"/>
        <end position="222"/>
    </location>
</feature>
<dbReference type="PANTHER" id="PTHR18962:SF0">
    <property type="entry name" value="COILED-COIL DOMAIN-CONTAINING PROTEIN 39"/>
    <property type="match status" value="1"/>
</dbReference>
<name>A0A7L4N9I8_9AVES</name>
<comment type="function">
    <text evidence="4">Required for assembly of dynein regulatory complex (DRC) and inner dynein arm (IDA) complexes, which are responsible for ciliary beat regulation, thereby playing a central role in motility in cilia and flagella. Probably acts together with CCDC40 to form a molecular ruler that determines the 96 nanometer (nm) repeat length and arrangements of components in cilia and flagella. Not required for outer dynein arm complexes assembly.</text>
</comment>
<feature type="compositionally biased region" description="Low complexity" evidence="6">
    <location>
        <begin position="158"/>
        <end position="182"/>
    </location>
</feature>
<feature type="region of interest" description="Disordered" evidence="6">
    <location>
        <begin position="199"/>
        <end position="222"/>
    </location>
</feature>
<dbReference type="EMBL" id="VYZU01050012">
    <property type="protein sequence ID" value="NXY86737.1"/>
    <property type="molecule type" value="Genomic_DNA"/>
</dbReference>
<dbReference type="GO" id="GO:0060285">
    <property type="term" value="P:cilium-dependent cell motility"/>
    <property type="evidence" value="ECO:0007669"/>
    <property type="project" value="TreeGrafter"/>
</dbReference>
<gene>
    <name evidence="7" type="primary">Ccdc39</name>
    <name evidence="7" type="ORF">CEYCYA_R13114</name>
</gene>
<keyword evidence="3 5" id="KW-0175">Coiled coil</keyword>
<evidence type="ECO:0000256" key="2">
    <source>
        <dbReference type="ARBA" id="ARBA00016725"/>
    </source>
</evidence>
<protein>
    <recommendedName>
        <fullName evidence="2">Coiled-coil domain-containing protein 39</fullName>
    </recommendedName>
</protein>
<evidence type="ECO:0000256" key="5">
    <source>
        <dbReference type="SAM" id="Coils"/>
    </source>
</evidence>
<evidence type="ECO:0000313" key="7">
    <source>
        <dbReference type="EMBL" id="NXY86737.1"/>
    </source>
</evidence>
<proteinExistence type="inferred from homology"/>
<dbReference type="PANTHER" id="PTHR18962">
    <property type="entry name" value="COILED-COIL DOMAIN-CONTAINING PROTEIN 39"/>
    <property type="match status" value="1"/>
</dbReference>
<comment type="similarity">
    <text evidence="1">Belongs to the CCDC39 family.</text>
</comment>
<dbReference type="GO" id="GO:0005576">
    <property type="term" value="C:extracellular region"/>
    <property type="evidence" value="ECO:0007669"/>
    <property type="project" value="GOC"/>
</dbReference>
<organism evidence="7 8">
    <name type="scientific">Ceyx cyanopectus</name>
    <name type="common">Indigo-banded kingfisher</name>
    <dbReference type="NCBI Taxonomy" id="390723"/>
    <lineage>
        <taxon>Eukaryota</taxon>
        <taxon>Metazoa</taxon>
        <taxon>Chordata</taxon>
        <taxon>Craniata</taxon>
        <taxon>Vertebrata</taxon>
        <taxon>Euteleostomi</taxon>
        <taxon>Archelosauria</taxon>
        <taxon>Archosauria</taxon>
        <taxon>Dinosauria</taxon>
        <taxon>Saurischia</taxon>
        <taxon>Theropoda</taxon>
        <taxon>Coelurosauria</taxon>
        <taxon>Aves</taxon>
        <taxon>Neognathae</taxon>
        <taxon>Neoaves</taxon>
        <taxon>Telluraves</taxon>
        <taxon>Coraciimorphae</taxon>
        <taxon>Coraciiformes</taxon>
        <taxon>Alcedinidae</taxon>
        <taxon>Ceyx</taxon>
    </lineage>
</organism>
<dbReference type="Proteomes" id="UP000586704">
    <property type="component" value="Unassembled WGS sequence"/>
</dbReference>
<keyword evidence="8" id="KW-1185">Reference proteome</keyword>
<accession>A0A7L4N9I8</accession>
<dbReference type="AlphaFoldDB" id="A0A7L4N9I8"/>
<dbReference type="GO" id="GO:0036159">
    <property type="term" value="P:inner dynein arm assembly"/>
    <property type="evidence" value="ECO:0007669"/>
    <property type="project" value="InterPro"/>
</dbReference>
<dbReference type="OrthoDB" id="10259720at2759"/>
<evidence type="ECO:0000256" key="3">
    <source>
        <dbReference type="ARBA" id="ARBA00023054"/>
    </source>
</evidence>
<dbReference type="Pfam" id="PF24161">
    <property type="entry name" value="CCDC39"/>
    <property type="match status" value="1"/>
</dbReference>
<feature type="non-terminal residue" evidence="7">
    <location>
        <position position="1"/>
    </location>
</feature>
<evidence type="ECO:0000256" key="1">
    <source>
        <dbReference type="ARBA" id="ARBA00005805"/>
    </source>
</evidence>
<feature type="non-terminal residue" evidence="7">
    <location>
        <position position="222"/>
    </location>
</feature>
<reference evidence="7 8" key="1">
    <citation type="submission" date="2020-02" db="EMBL/GenBank/DDBJ databases">
        <title>Bird 10,000 Genomes (B10K) Project - Family phase.</title>
        <authorList>
            <person name="Zhang G."/>
        </authorList>
    </citation>
    <scope>NUCLEOTIDE SEQUENCE [LARGE SCALE GENOMIC DNA]</scope>
    <source>
        <strain evidence="7">B10K-DU-013-51</strain>
        <tissue evidence="7">Mixed tissue sample</tissue>
    </source>
</reference>
<feature type="region of interest" description="Disordered" evidence="6">
    <location>
        <begin position="153"/>
        <end position="182"/>
    </location>
</feature>
<evidence type="ECO:0000313" key="8">
    <source>
        <dbReference type="Proteomes" id="UP000586704"/>
    </source>
</evidence>
<dbReference type="GO" id="GO:0005930">
    <property type="term" value="C:axoneme"/>
    <property type="evidence" value="ECO:0007669"/>
    <property type="project" value="InterPro"/>
</dbReference>
<feature type="coiled-coil region" evidence="5">
    <location>
        <begin position="8"/>
        <end position="105"/>
    </location>
</feature>
<evidence type="ECO:0000256" key="6">
    <source>
        <dbReference type="SAM" id="MobiDB-lite"/>
    </source>
</evidence>
<sequence>TGEEYEEKLKLEEEKRAADEKYRQKQRQVKELQEKLQNTERTLDIVLKQEAIFKEQKKEKAALILQLKKDTEEQKAKLQRVIKQCSRLSREIQAEKKTSTETQEERDIDLRELKNFNRTIDKLIADVLKANPDLVTAFQMYFHQSNLELPTITSADGSQSSQSSSTRSSRASTSSSSRSSQTLSLKVIDLSLPIDAPAEAAAVDSQPSSRASSSWSCKSKES</sequence>
<dbReference type="GO" id="GO:0060287">
    <property type="term" value="P:epithelial cilium movement involved in determination of left/right asymmetry"/>
    <property type="evidence" value="ECO:0007669"/>
    <property type="project" value="TreeGrafter"/>
</dbReference>
<comment type="caution">
    <text evidence="7">The sequence shown here is derived from an EMBL/GenBank/DDBJ whole genome shotgun (WGS) entry which is preliminary data.</text>
</comment>